<feature type="domain" description="Uracil-DNA glycosylase-like" evidence="1">
    <location>
        <begin position="7"/>
        <end position="159"/>
    </location>
</feature>
<evidence type="ECO:0000313" key="2">
    <source>
        <dbReference type="EMBL" id="MSV25692.1"/>
    </source>
</evidence>
<protein>
    <submittedName>
        <fullName evidence="2">DNA-deoxyinosine glycosylase</fullName>
        <ecNumber evidence="2">3.2.2.15</ecNumber>
    </submittedName>
</protein>
<reference evidence="2 3" key="1">
    <citation type="submission" date="2019-08" db="EMBL/GenBank/DDBJ databases">
        <title>In-depth cultivation of the pig gut microbiome towards novel bacterial diversity and tailored functional studies.</title>
        <authorList>
            <person name="Wylensek D."/>
            <person name="Hitch T.C.A."/>
            <person name="Clavel T."/>
        </authorList>
    </citation>
    <scope>NUCLEOTIDE SEQUENCE [LARGE SCALE GENOMIC DNA]</scope>
    <source>
        <strain evidence="3">WCA-380-WT-3B3</strain>
    </source>
</reference>
<dbReference type="SMART" id="SM00987">
    <property type="entry name" value="UreE_C"/>
    <property type="match status" value="1"/>
</dbReference>
<keyword evidence="3" id="KW-1185">Reference proteome</keyword>
<proteinExistence type="predicted"/>
<evidence type="ECO:0000259" key="1">
    <source>
        <dbReference type="SMART" id="SM00986"/>
    </source>
</evidence>
<dbReference type="GO" id="GO:0033958">
    <property type="term" value="F:DNA-deoxyinosine glycosylase activity"/>
    <property type="evidence" value="ECO:0007669"/>
    <property type="project" value="UniProtKB-EC"/>
</dbReference>
<dbReference type="RefSeq" id="WP_154621454.1">
    <property type="nucleotide sequence ID" value="NZ_VUNL01000014.1"/>
</dbReference>
<accession>A0A6I2V2I9</accession>
<dbReference type="InterPro" id="IPR036895">
    <property type="entry name" value="Uracil-DNA_glycosylase-like_sf"/>
</dbReference>
<gene>
    <name evidence="2" type="ORF">FYJ78_11060</name>
</gene>
<dbReference type="EMBL" id="VUNL01000014">
    <property type="protein sequence ID" value="MSV25692.1"/>
    <property type="molecule type" value="Genomic_DNA"/>
</dbReference>
<dbReference type="SMART" id="SM00986">
    <property type="entry name" value="UDG"/>
    <property type="match status" value="1"/>
</dbReference>
<evidence type="ECO:0000313" key="3">
    <source>
        <dbReference type="Proteomes" id="UP000430222"/>
    </source>
</evidence>
<keyword evidence="2" id="KW-0326">Glycosidase</keyword>
<keyword evidence="2" id="KW-0378">Hydrolase</keyword>
<dbReference type="InterPro" id="IPR005122">
    <property type="entry name" value="Uracil-DNA_glycosylase-like"/>
</dbReference>
<name>A0A6I2V2I9_9FIRM</name>
<dbReference type="AlphaFoldDB" id="A0A6I2V2I9"/>
<dbReference type="Gene3D" id="3.40.470.10">
    <property type="entry name" value="Uracil-DNA glycosylase-like domain"/>
    <property type="match status" value="1"/>
</dbReference>
<dbReference type="InterPro" id="IPR026353">
    <property type="entry name" value="Hypoxan-DNA_Glyclase"/>
</dbReference>
<sequence length="168" mass="19188">MHCIGFPPSIDSSCRILILGSMPGVRSLEEQQYYAHPQNRFWPLMARLLSEREAPAAYEERLRMLLRRHIALWDSIGACERDGSLDSAIKKEQGNDFTALLRDYPRIHTICFNGAKSAQAFRRYNRALLSRTDLSFHALPSTSPANARWRMDMLAEAWGKVITPHEAS</sequence>
<dbReference type="Proteomes" id="UP000430222">
    <property type="component" value="Unassembled WGS sequence"/>
</dbReference>
<comment type="caution">
    <text evidence="2">The sequence shown here is derived from an EMBL/GenBank/DDBJ whole genome shotgun (WGS) entry which is preliminary data.</text>
</comment>
<dbReference type="SUPFAM" id="SSF52141">
    <property type="entry name" value="Uracil-DNA glycosylase-like"/>
    <property type="match status" value="1"/>
</dbReference>
<dbReference type="EC" id="3.2.2.15" evidence="2"/>
<dbReference type="NCBIfam" id="TIGR04274">
    <property type="entry name" value="hypoxanDNAglyco"/>
    <property type="match status" value="1"/>
</dbReference>
<dbReference type="Pfam" id="PF03167">
    <property type="entry name" value="UDG"/>
    <property type="match status" value="1"/>
</dbReference>
<dbReference type="CDD" id="cd10032">
    <property type="entry name" value="UDG-F6_HDG"/>
    <property type="match status" value="1"/>
</dbReference>
<organism evidence="2 3">
    <name type="scientific">Selenomonas montiformis</name>
    <dbReference type="NCBI Taxonomy" id="2652285"/>
    <lineage>
        <taxon>Bacteria</taxon>
        <taxon>Bacillati</taxon>
        <taxon>Bacillota</taxon>
        <taxon>Negativicutes</taxon>
        <taxon>Selenomonadales</taxon>
        <taxon>Selenomonadaceae</taxon>
        <taxon>Selenomonas</taxon>
    </lineage>
</organism>